<name>D0MJ04_RHOM4</name>
<dbReference type="Pfam" id="PF12694">
    <property type="entry name" value="cpYpsA"/>
    <property type="match status" value="1"/>
</dbReference>
<dbReference type="KEGG" id="rmr:Rmar_1575"/>
<dbReference type="STRING" id="518766.Rmar_1575"/>
<keyword evidence="2" id="KW-1185">Reference proteome</keyword>
<proteinExistence type="predicted"/>
<gene>
    <name evidence="1" type="ordered locus">Rmar_1575</name>
</gene>
<dbReference type="eggNOG" id="COG0758">
    <property type="taxonomic scope" value="Bacteria"/>
</dbReference>
<sequence>MESWQLERVVSGGQTGVDRAALDAARAAGVPIGGWCPKGRWAEDGPLPNDYPLQETPSPDPIVRTTWNVRDSDGTLILHPGGPLRGGTAQTELAARRMGKPCLVLTLDRPVEELVREIRRWLETENIRVLNVAGPRESQAPGIYRRAYEVLAALFRSLARRSDG</sequence>
<evidence type="ECO:0000313" key="1">
    <source>
        <dbReference type="EMBL" id="ACY48462.1"/>
    </source>
</evidence>
<dbReference type="Gene3D" id="3.40.50.450">
    <property type="match status" value="1"/>
</dbReference>
<reference evidence="1 2" key="1">
    <citation type="journal article" date="2009" name="Stand. Genomic Sci.">
        <title>Complete genome sequence of Rhodothermus marinus type strain (R-10).</title>
        <authorList>
            <person name="Nolan M."/>
            <person name="Tindall B.J."/>
            <person name="Pomrenke H."/>
            <person name="Lapidus A."/>
            <person name="Copeland A."/>
            <person name="Glavina Del Rio T."/>
            <person name="Lucas S."/>
            <person name="Chen F."/>
            <person name="Tice H."/>
            <person name="Cheng J.F."/>
            <person name="Saunders E."/>
            <person name="Han C."/>
            <person name="Bruce D."/>
            <person name="Goodwin L."/>
            <person name="Chain P."/>
            <person name="Pitluck S."/>
            <person name="Ovchinikova G."/>
            <person name="Pati A."/>
            <person name="Ivanova N."/>
            <person name="Mavromatis K."/>
            <person name="Chen A."/>
            <person name="Palaniappan K."/>
            <person name="Land M."/>
            <person name="Hauser L."/>
            <person name="Chang Y.J."/>
            <person name="Jeffries C.D."/>
            <person name="Brettin T."/>
            <person name="Goker M."/>
            <person name="Bristow J."/>
            <person name="Eisen J.A."/>
            <person name="Markowitz V."/>
            <person name="Hugenholtz P."/>
            <person name="Kyrpides N.C."/>
            <person name="Klenk H.P."/>
            <person name="Detter J.C."/>
        </authorList>
    </citation>
    <scope>NUCLEOTIDE SEQUENCE [LARGE SCALE GENOMIC DNA]</scope>
    <source>
        <strain evidence="2">ATCC 43812 / DSM 4252 / R-10</strain>
    </source>
</reference>
<dbReference type="OrthoDB" id="283616at2"/>
<accession>D0MJ04</accession>
<protein>
    <recommendedName>
        <fullName evidence="3">Molybdenum cofactor carrier</fullName>
    </recommendedName>
</protein>
<evidence type="ECO:0000313" key="2">
    <source>
        <dbReference type="Proteomes" id="UP000002221"/>
    </source>
</evidence>
<dbReference type="HOGENOM" id="CLU_108850_0_0_10"/>
<dbReference type="Proteomes" id="UP000002221">
    <property type="component" value="Chromosome"/>
</dbReference>
<dbReference type="EMBL" id="CP001807">
    <property type="protein sequence ID" value="ACY48462.1"/>
    <property type="molecule type" value="Genomic_DNA"/>
</dbReference>
<dbReference type="SUPFAM" id="SSF102405">
    <property type="entry name" value="MCP/YpsA-like"/>
    <property type="match status" value="1"/>
</dbReference>
<dbReference type="InterPro" id="IPR024755">
    <property type="entry name" value="cpYpsA"/>
</dbReference>
<organism evidence="1 2">
    <name type="scientific">Rhodothermus marinus (strain ATCC 43812 / DSM 4252 / R-10)</name>
    <name type="common">Rhodothermus obamensis</name>
    <dbReference type="NCBI Taxonomy" id="518766"/>
    <lineage>
        <taxon>Bacteria</taxon>
        <taxon>Pseudomonadati</taxon>
        <taxon>Rhodothermota</taxon>
        <taxon>Rhodothermia</taxon>
        <taxon>Rhodothermales</taxon>
        <taxon>Rhodothermaceae</taxon>
        <taxon>Rhodothermus</taxon>
    </lineage>
</organism>
<dbReference type="RefSeq" id="WP_012844073.1">
    <property type="nucleotide sequence ID" value="NC_013501.1"/>
</dbReference>
<dbReference type="AlphaFoldDB" id="D0MJ04"/>
<evidence type="ECO:0008006" key="3">
    <source>
        <dbReference type="Google" id="ProtNLM"/>
    </source>
</evidence>